<comment type="subunit">
    <text evidence="11">Monomer.</text>
</comment>
<dbReference type="SUPFAM" id="SSF56112">
    <property type="entry name" value="Protein kinase-like (PK-like)"/>
    <property type="match status" value="1"/>
</dbReference>
<feature type="site" description="ATP" evidence="11">
    <location>
        <position position="48"/>
    </location>
</feature>
<dbReference type="GO" id="GO:0004674">
    <property type="term" value="F:protein serine/threonine kinase activity"/>
    <property type="evidence" value="ECO:0007669"/>
    <property type="project" value="UniProtKB-KW"/>
</dbReference>
<proteinExistence type="inferred from homology"/>
<evidence type="ECO:0000313" key="13">
    <source>
        <dbReference type="EMBL" id="WQH07503.1"/>
    </source>
</evidence>
<dbReference type="EMBL" id="CP140152">
    <property type="protein sequence ID" value="WQH07503.1"/>
    <property type="molecule type" value="Genomic_DNA"/>
</dbReference>
<dbReference type="InterPro" id="IPR002575">
    <property type="entry name" value="Aminoglycoside_PTrfase"/>
</dbReference>
<evidence type="ECO:0000256" key="4">
    <source>
        <dbReference type="ARBA" id="ARBA00022679"/>
    </source>
</evidence>
<dbReference type="Gene3D" id="1.20.1270.170">
    <property type="match status" value="1"/>
</dbReference>
<dbReference type="Proteomes" id="UP001326110">
    <property type="component" value="Chromosome"/>
</dbReference>
<dbReference type="InterPro" id="IPR032882">
    <property type="entry name" value="SrkA/RdoA"/>
</dbReference>
<gene>
    <name evidence="11" type="primary">srkA</name>
    <name evidence="13" type="ORF">SR858_19130</name>
</gene>
<comment type="cofactor">
    <cofactor evidence="11">
        <name>Mg(2+)</name>
        <dbReference type="ChEBI" id="CHEBI:18420"/>
    </cofactor>
</comment>
<comment type="subcellular location">
    <subcellularLocation>
        <location evidence="11">Cytoplasm</location>
    </subcellularLocation>
</comment>
<comment type="function">
    <text evidence="11">A protein kinase that phosphorylates Ser and Thr residues. Probably acts to suppress the effects of stress linked to accumulation of reactive oxygen species. Probably involved in the extracytoplasmic stress response.</text>
</comment>
<keyword evidence="6 11" id="KW-0547">Nucleotide-binding</keyword>
<reference evidence="13 14" key="1">
    <citation type="submission" date="2023-11" db="EMBL/GenBank/DDBJ databases">
        <title>MicrobeMod: A computational toolkit for identifying prokaryotic methylation and restriction-modification with nanopore sequencing.</title>
        <authorList>
            <person name="Crits-Christoph A."/>
            <person name="Kang S.C."/>
            <person name="Lee H."/>
            <person name="Ostrov N."/>
        </authorList>
    </citation>
    <scope>NUCLEOTIDE SEQUENCE [LARGE SCALE GENOMIC DNA]</scope>
    <source>
        <strain evidence="13 14">ATCC 25935</strain>
    </source>
</reference>
<evidence type="ECO:0000313" key="14">
    <source>
        <dbReference type="Proteomes" id="UP001326110"/>
    </source>
</evidence>
<evidence type="ECO:0000259" key="12">
    <source>
        <dbReference type="Pfam" id="PF01636"/>
    </source>
</evidence>
<feature type="domain" description="Aminoglycoside phosphotransferase" evidence="12">
    <location>
        <begin position="47"/>
        <end position="278"/>
    </location>
</feature>
<keyword evidence="14" id="KW-1185">Reference proteome</keyword>
<keyword evidence="7 11" id="KW-0418">Kinase</keyword>
<comment type="catalytic activity">
    <reaction evidence="11">
        <text>L-threonyl-[protein] + ATP = O-phospho-L-threonyl-[protein] + ADP + H(+)</text>
        <dbReference type="Rhea" id="RHEA:46608"/>
        <dbReference type="Rhea" id="RHEA-COMP:11060"/>
        <dbReference type="Rhea" id="RHEA-COMP:11605"/>
        <dbReference type="ChEBI" id="CHEBI:15378"/>
        <dbReference type="ChEBI" id="CHEBI:30013"/>
        <dbReference type="ChEBI" id="CHEBI:30616"/>
        <dbReference type="ChEBI" id="CHEBI:61977"/>
        <dbReference type="ChEBI" id="CHEBI:456216"/>
        <dbReference type="EC" id="2.7.11.1"/>
    </reaction>
</comment>
<dbReference type="Gene3D" id="3.30.200.70">
    <property type="match status" value="1"/>
</dbReference>
<evidence type="ECO:0000256" key="11">
    <source>
        <dbReference type="HAMAP-Rule" id="MF_01497"/>
    </source>
</evidence>
<accession>A0ABZ0Y6Z9</accession>
<evidence type="ECO:0000256" key="8">
    <source>
        <dbReference type="ARBA" id="ARBA00022840"/>
    </source>
</evidence>
<sequence>MADPIDADRPATAAAAPHPYAALDPSCVLDALESIGLRGDGRLLALNSYENRVYQVGIDDGKPLVAKFYRPGRWSDAAILEEHGFTEELAAREIPVVPALAVQGATLHHFNGFRFAVFARHGGRAPELDAPDVLEWTGRFIARIHAVGAIKPYAHRPALDIATFGTEPCEFLQTNRFIPADLAEAYASISQQALDGVRRSYDRAGDLPQLRLHGDCHGGNVLWTDAGPHFVDFDDSRMGPAIQDLWMMLSGSRAEQVRQMSDILAGYEDFCEFNPRQLHLVEALRTLRLIHYSAWLARRWDDPAFPVAFPWFNTQQYWQDRILELREQVALMDEPPLPV</sequence>
<feature type="active site" evidence="11">
    <location>
        <position position="232"/>
    </location>
</feature>
<comment type="similarity">
    <text evidence="11">Belongs to the SrkA/RdoA protein kinase family.</text>
</comment>
<keyword evidence="1 11" id="KW-0963">Cytoplasm</keyword>
<dbReference type="PANTHER" id="PTHR39573">
    <property type="entry name" value="STRESS RESPONSE KINASE A"/>
    <property type="match status" value="1"/>
</dbReference>
<dbReference type="Pfam" id="PF01636">
    <property type="entry name" value="APH"/>
    <property type="match status" value="1"/>
</dbReference>
<evidence type="ECO:0000256" key="10">
    <source>
        <dbReference type="ARBA" id="ARBA00023016"/>
    </source>
</evidence>
<evidence type="ECO:0000256" key="6">
    <source>
        <dbReference type="ARBA" id="ARBA00022741"/>
    </source>
</evidence>
<dbReference type="EC" id="2.7.11.1" evidence="11"/>
<evidence type="ECO:0000256" key="9">
    <source>
        <dbReference type="ARBA" id="ARBA00022842"/>
    </source>
</evidence>
<evidence type="ECO:0000256" key="5">
    <source>
        <dbReference type="ARBA" id="ARBA00022723"/>
    </source>
</evidence>
<dbReference type="RefSeq" id="WP_322534628.1">
    <property type="nucleotide sequence ID" value="NZ_CP140152.1"/>
</dbReference>
<dbReference type="InterPro" id="IPR011009">
    <property type="entry name" value="Kinase-like_dom_sf"/>
</dbReference>
<comment type="catalytic activity">
    <reaction evidence="11">
        <text>L-seryl-[protein] + ATP = O-phospho-L-seryl-[protein] + ADP + H(+)</text>
        <dbReference type="Rhea" id="RHEA:17989"/>
        <dbReference type="Rhea" id="RHEA-COMP:9863"/>
        <dbReference type="Rhea" id="RHEA-COMP:11604"/>
        <dbReference type="ChEBI" id="CHEBI:15378"/>
        <dbReference type="ChEBI" id="CHEBI:29999"/>
        <dbReference type="ChEBI" id="CHEBI:30616"/>
        <dbReference type="ChEBI" id="CHEBI:83421"/>
        <dbReference type="ChEBI" id="CHEBI:456216"/>
        <dbReference type="EC" id="2.7.11.1"/>
    </reaction>
</comment>
<dbReference type="HAMAP" id="MF_01497">
    <property type="entry name" value="SrkA_kinase"/>
    <property type="match status" value="1"/>
</dbReference>
<keyword evidence="4 11" id="KW-0808">Transferase</keyword>
<dbReference type="PANTHER" id="PTHR39573:SF1">
    <property type="entry name" value="STRESS RESPONSE KINASE A"/>
    <property type="match status" value="1"/>
</dbReference>
<organism evidence="13 14">
    <name type="scientific">Duganella zoogloeoides</name>
    <dbReference type="NCBI Taxonomy" id="75659"/>
    <lineage>
        <taxon>Bacteria</taxon>
        <taxon>Pseudomonadati</taxon>
        <taxon>Pseudomonadota</taxon>
        <taxon>Betaproteobacteria</taxon>
        <taxon>Burkholderiales</taxon>
        <taxon>Oxalobacteraceae</taxon>
        <taxon>Telluria group</taxon>
        <taxon>Duganella</taxon>
    </lineage>
</organism>
<name>A0ABZ0Y6Z9_9BURK</name>
<evidence type="ECO:0000256" key="1">
    <source>
        <dbReference type="ARBA" id="ARBA00022490"/>
    </source>
</evidence>
<keyword evidence="9 11" id="KW-0460">Magnesium</keyword>
<keyword evidence="10 11" id="KW-0346">Stress response</keyword>
<feature type="active site" description="Proton acceptor" evidence="11">
    <location>
        <position position="215"/>
    </location>
</feature>
<protein>
    <recommendedName>
        <fullName evidence="11">Stress response kinase A</fullName>
        <ecNumber evidence="11">2.7.11.1</ecNumber>
    </recommendedName>
    <alternativeName>
        <fullName evidence="11">Serine/threonine-protein kinase SrkA</fullName>
    </alternativeName>
</protein>
<keyword evidence="3 11" id="KW-0597">Phosphoprotein</keyword>
<keyword evidence="8 11" id="KW-0067">ATP-binding</keyword>
<evidence type="ECO:0000256" key="2">
    <source>
        <dbReference type="ARBA" id="ARBA00022527"/>
    </source>
</evidence>
<feature type="binding site" evidence="11">
    <location>
        <position position="232"/>
    </location>
    <ligand>
        <name>Mg(2+)</name>
        <dbReference type="ChEBI" id="CHEBI:18420"/>
    </ligand>
</feature>
<evidence type="ECO:0000256" key="7">
    <source>
        <dbReference type="ARBA" id="ARBA00022777"/>
    </source>
</evidence>
<dbReference type="Gene3D" id="1.10.510.10">
    <property type="entry name" value="Transferase(Phosphotransferase) domain 1"/>
    <property type="match status" value="1"/>
</dbReference>
<feature type="binding site" evidence="11">
    <location>
        <position position="220"/>
    </location>
    <ligand>
        <name>Mg(2+)</name>
        <dbReference type="ChEBI" id="CHEBI:18420"/>
    </ligand>
</feature>
<dbReference type="NCBIfam" id="NF008738">
    <property type="entry name" value="PRK11768.1"/>
    <property type="match status" value="1"/>
</dbReference>
<keyword evidence="2 11" id="KW-0723">Serine/threonine-protein kinase</keyword>
<keyword evidence="5 11" id="KW-0479">Metal-binding</keyword>
<evidence type="ECO:0000256" key="3">
    <source>
        <dbReference type="ARBA" id="ARBA00022553"/>
    </source>
</evidence>